<keyword evidence="2" id="KW-1133">Transmembrane helix</keyword>
<keyword evidence="2" id="KW-0812">Transmembrane</keyword>
<feature type="transmembrane region" description="Helical" evidence="2">
    <location>
        <begin position="233"/>
        <end position="252"/>
    </location>
</feature>
<gene>
    <name evidence="4" type="ORF">B0I08_106103</name>
</gene>
<protein>
    <submittedName>
        <fullName evidence="4">Uncharacterized protein</fullName>
    </submittedName>
</protein>
<feature type="region of interest" description="Disordered" evidence="1">
    <location>
        <begin position="57"/>
        <end position="113"/>
    </location>
</feature>
<feature type="chain" id="PRO_5039318409" evidence="3">
    <location>
        <begin position="30"/>
        <end position="265"/>
    </location>
</feature>
<feature type="compositionally biased region" description="Gly residues" evidence="1">
    <location>
        <begin position="66"/>
        <end position="76"/>
    </location>
</feature>
<comment type="caution">
    <text evidence="4">The sequence shown here is derived from an EMBL/GenBank/DDBJ whole genome shotgun (WGS) entry which is preliminary data.</text>
</comment>
<dbReference type="Proteomes" id="UP000237983">
    <property type="component" value="Unassembled WGS sequence"/>
</dbReference>
<dbReference type="AlphaFoldDB" id="A0A2T0VBB7"/>
<keyword evidence="5" id="KW-1185">Reference proteome</keyword>
<keyword evidence="2" id="KW-0472">Membrane</keyword>
<proteinExistence type="predicted"/>
<reference evidence="4 5" key="1">
    <citation type="submission" date="2018-03" db="EMBL/GenBank/DDBJ databases">
        <title>Genomic Encyclopedia of Type Strains, Phase III (KMG-III): the genomes of soil and plant-associated and newly described type strains.</title>
        <authorList>
            <person name="Whitman W."/>
        </authorList>
    </citation>
    <scope>NUCLEOTIDE SEQUENCE [LARGE SCALE GENOMIC DNA]</scope>
    <source>
        <strain evidence="4 5">CGMCC 1.12484</strain>
    </source>
</reference>
<feature type="compositionally biased region" description="Low complexity" evidence="1">
    <location>
        <begin position="91"/>
        <end position="107"/>
    </location>
</feature>
<evidence type="ECO:0000313" key="5">
    <source>
        <dbReference type="Proteomes" id="UP000237983"/>
    </source>
</evidence>
<dbReference type="EMBL" id="PVTL01000006">
    <property type="protein sequence ID" value="PRY67496.1"/>
    <property type="molecule type" value="Genomic_DNA"/>
</dbReference>
<keyword evidence="3" id="KW-0732">Signal</keyword>
<organism evidence="4 5">
    <name type="scientific">Glaciihabitans tibetensis</name>
    <dbReference type="NCBI Taxonomy" id="1266600"/>
    <lineage>
        <taxon>Bacteria</taxon>
        <taxon>Bacillati</taxon>
        <taxon>Actinomycetota</taxon>
        <taxon>Actinomycetes</taxon>
        <taxon>Micrococcales</taxon>
        <taxon>Microbacteriaceae</taxon>
        <taxon>Glaciihabitans</taxon>
    </lineage>
</organism>
<evidence type="ECO:0000256" key="3">
    <source>
        <dbReference type="SAM" id="SignalP"/>
    </source>
</evidence>
<evidence type="ECO:0000313" key="4">
    <source>
        <dbReference type="EMBL" id="PRY67496.1"/>
    </source>
</evidence>
<evidence type="ECO:0000256" key="2">
    <source>
        <dbReference type="SAM" id="Phobius"/>
    </source>
</evidence>
<name>A0A2T0VBB7_9MICO</name>
<feature type="signal peptide" evidence="3">
    <location>
        <begin position="1"/>
        <end position="29"/>
    </location>
</feature>
<evidence type="ECO:0000256" key="1">
    <source>
        <dbReference type="SAM" id="MobiDB-lite"/>
    </source>
</evidence>
<accession>A0A2T0VBB7</accession>
<sequence>MTFPHMAGNAARRVSTFALCAVLGFSALAMTTGAHSAAAATDDGGIDISITVATPTPTPAVLTPAGGTGTGTGTGNGTLPSTGTGVGRGNSGPTATTTTETSPSTGTGDLGEDSTSLGGAVLLSGLTSSYDPSLNPLGGSLEVKFTVRNISDEPIDASAKFWLTTLIGTKISTEVKDVVGLEAGQSRVVTARLPGVGQWTVVTAHMTFTPPAEVGGVKLVPVSRDRIVFAEPWLLFTILLVAAGAYGVSYVLRSARTVRLPRVTA</sequence>